<keyword evidence="3" id="KW-1185">Reference proteome</keyword>
<gene>
    <name evidence="2" type="ORF">E1283_16280</name>
</gene>
<comment type="caution">
    <text evidence="2">The sequence shown here is derived from an EMBL/GenBank/DDBJ whole genome shotgun (WGS) entry which is preliminary data.</text>
</comment>
<proteinExistence type="predicted"/>
<accession>A0A4R4TAE1</accession>
<organism evidence="2 3">
    <name type="scientific">Streptomyces hainanensis</name>
    <dbReference type="NCBI Taxonomy" id="402648"/>
    <lineage>
        <taxon>Bacteria</taxon>
        <taxon>Bacillati</taxon>
        <taxon>Actinomycetota</taxon>
        <taxon>Actinomycetes</taxon>
        <taxon>Kitasatosporales</taxon>
        <taxon>Streptomycetaceae</taxon>
        <taxon>Streptomyces</taxon>
    </lineage>
</organism>
<dbReference type="OrthoDB" id="4323652at2"/>
<dbReference type="InterPro" id="IPR007278">
    <property type="entry name" value="DUF397"/>
</dbReference>
<dbReference type="Pfam" id="PF04149">
    <property type="entry name" value="DUF397"/>
    <property type="match status" value="1"/>
</dbReference>
<name>A0A4R4TAE1_9ACTN</name>
<protein>
    <submittedName>
        <fullName evidence="2">DUF397 domain-containing protein</fullName>
    </submittedName>
</protein>
<evidence type="ECO:0000313" key="3">
    <source>
        <dbReference type="Proteomes" id="UP000295345"/>
    </source>
</evidence>
<sequence>MKTEGAGARWSTSSYSNGEGACVEVALGDTVGARDTKHHGTGPELWVSADGWRAFLAGAVDGELTA</sequence>
<evidence type="ECO:0000313" key="2">
    <source>
        <dbReference type="EMBL" id="TDC74251.1"/>
    </source>
</evidence>
<dbReference type="RefSeq" id="WP_132818767.1">
    <property type="nucleotide sequence ID" value="NZ_SMKI01000156.1"/>
</dbReference>
<feature type="domain" description="DUF397" evidence="1">
    <location>
        <begin position="8"/>
        <end position="59"/>
    </location>
</feature>
<evidence type="ECO:0000259" key="1">
    <source>
        <dbReference type="Pfam" id="PF04149"/>
    </source>
</evidence>
<dbReference type="EMBL" id="SMKI01000156">
    <property type="protein sequence ID" value="TDC74251.1"/>
    <property type="molecule type" value="Genomic_DNA"/>
</dbReference>
<reference evidence="2 3" key="1">
    <citation type="submission" date="2019-03" db="EMBL/GenBank/DDBJ databases">
        <title>Draft genome sequences of novel Actinobacteria.</title>
        <authorList>
            <person name="Sahin N."/>
            <person name="Ay H."/>
            <person name="Saygin H."/>
        </authorList>
    </citation>
    <scope>NUCLEOTIDE SEQUENCE [LARGE SCALE GENOMIC DNA]</scope>
    <source>
        <strain evidence="2 3">DSM 41900</strain>
    </source>
</reference>
<dbReference type="AlphaFoldDB" id="A0A4R4TAE1"/>
<dbReference type="Proteomes" id="UP000295345">
    <property type="component" value="Unassembled WGS sequence"/>
</dbReference>